<dbReference type="AlphaFoldDB" id="A0A9Q3CTX8"/>
<organism evidence="3 4">
    <name type="scientific">Austropuccinia psidii MF-1</name>
    <dbReference type="NCBI Taxonomy" id="1389203"/>
    <lineage>
        <taxon>Eukaryota</taxon>
        <taxon>Fungi</taxon>
        <taxon>Dikarya</taxon>
        <taxon>Basidiomycota</taxon>
        <taxon>Pucciniomycotina</taxon>
        <taxon>Pucciniomycetes</taxon>
        <taxon>Pucciniales</taxon>
        <taxon>Sphaerophragmiaceae</taxon>
        <taxon>Austropuccinia</taxon>
    </lineage>
</organism>
<accession>A0A9Q3CTX8</accession>
<feature type="region of interest" description="Disordered" evidence="1">
    <location>
        <begin position="115"/>
        <end position="142"/>
    </location>
</feature>
<gene>
    <name evidence="3" type="ORF">O181_030369</name>
</gene>
<feature type="signal peptide" evidence="2">
    <location>
        <begin position="1"/>
        <end position="35"/>
    </location>
</feature>
<keyword evidence="4" id="KW-1185">Reference proteome</keyword>
<evidence type="ECO:0000313" key="4">
    <source>
        <dbReference type="Proteomes" id="UP000765509"/>
    </source>
</evidence>
<reference evidence="3" key="1">
    <citation type="submission" date="2021-03" db="EMBL/GenBank/DDBJ databases">
        <title>Draft genome sequence of rust myrtle Austropuccinia psidii MF-1, a brazilian biotype.</title>
        <authorList>
            <person name="Quecine M.C."/>
            <person name="Pachon D.M.R."/>
            <person name="Bonatelli M.L."/>
            <person name="Correr F.H."/>
            <person name="Franceschini L.M."/>
            <person name="Leite T.F."/>
            <person name="Margarido G.R.A."/>
            <person name="Almeida C.A."/>
            <person name="Ferrarezi J.A."/>
            <person name="Labate C.A."/>
        </authorList>
    </citation>
    <scope>NUCLEOTIDE SEQUENCE</scope>
    <source>
        <strain evidence="3">MF-1</strain>
    </source>
</reference>
<evidence type="ECO:0008006" key="5">
    <source>
        <dbReference type="Google" id="ProtNLM"/>
    </source>
</evidence>
<keyword evidence="2" id="KW-0732">Signal</keyword>
<protein>
    <recommendedName>
        <fullName evidence="5">Secreted protein</fullName>
    </recommendedName>
</protein>
<evidence type="ECO:0000313" key="3">
    <source>
        <dbReference type="EMBL" id="MBW0490654.1"/>
    </source>
</evidence>
<dbReference type="PROSITE" id="PS51257">
    <property type="entry name" value="PROKAR_LIPOPROTEIN"/>
    <property type="match status" value="1"/>
</dbReference>
<feature type="compositionally biased region" description="Polar residues" evidence="1">
    <location>
        <begin position="126"/>
        <end position="135"/>
    </location>
</feature>
<comment type="caution">
    <text evidence="3">The sequence shown here is derived from an EMBL/GenBank/DDBJ whole genome shotgun (WGS) entry which is preliminary data.</text>
</comment>
<feature type="chain" id="PRO_5040443978" description="Secreted protein" evidence="2">
    <location>
        <begin position="36"/>
        <end position="159"/>
    </location>
</feature>
<evidence type="ECO:0000256" key="2">
    <source>
        <dbReference type="SAM" id="SignalP"/>
    </source>
</evidence>
<proteinExistence type="predicted"/>
<dbReference type="Proteomes" id="UP000765509">
    <property type="component" value="Unassembled WGS sequence"/>
</dbReference>
<evidence type="ECO:0000256" key="1">
    <source>
        <dbReference type="SAM" id="MobiDB-lite"/>
    </source>
</evidence>
<sequence length="159" mass="18097">MDSLSTRFPTKRFQWVSGCITFFILVTCLAASCQAGKPCNFPGCQKLGRRIKKPQQYYQCPCGYIAPGQRPRKLPPTKREGCLSCRRITEHVHTYCERGQITRCEEHRHFGRPVQSQLVSGKKRSGSSAINQQQPRDGEVSGHDELDLELRLGCKQWKA</sequence>
<dbReference type="EMBL" id="AVOT02010695">
    <property type="protein sequence ID" value="MBW0490654.1"/>
    <property type="molecule type" value="Genomic_DNA"/>
</dbReference>
<name>A0A9Q3CTX8_9BASI</name>